<dbReference type="PANTHER" id="PTHR43400:SF7">
    <property type="entry name" value="FAD-DEPENDENT OXIDOREDUCTASE 2 FAD BINDING DOMAIN-CONTAINING PROTEIN"/>
    <property type="match status" value="1"/>
</dbReference>
<dbReference type="Pfam" id="PF00890">
    <property type="entry name" value="FAD_binding_2"/>
    <property type="match status" value="1"/>
</dbReference>
<gene>
    <name evidence="11" type="ORF">SAMN02745215_01114</name>
</gene>
<comment type="cofactor">
    <cofactor evidence="1">
        <name>FMN</name>
        <dbReference type="ChEBI" id="CHEBI:58210"/>
    </cofactor>
</comment>
<evidence type="ECO:0000256" key="5">
    <source>
        <dbReference type="ARBA" id="ARBA00015872"/>
    </source>
</evidence>
<evidence type="ECO:0000256" key="7">
    <source>
        <dbReference type="ARBA" id="ARBA00022827"/>
    </source>
</evidence>
<dbReference type="EC" id="1.3.99.33" evidence="4"/>
<dbReference type="Proteomes" id="UP000184010">
    <property type="component" value="Unassembled WGS sequence"/>
</dbReference>
<evidence type="ECO:0000256" key="9">
    <source>
        <dbReference type="ARBA" id="ARBA00049922"/>
    </source>
</evidence>
<dbReference type="SUPFAM" id="SSF56425">
    <property type="entry name" value="Succinate dehydrogenase/fumarate reductase flavoprotein, catalytic domain"/>
    <property type="match status" value="1"/>
</dbReference>
<dbReference type="Pfam" id="PF04205">
    <property type="entry name" value="FMN_bind"/>
    <property type="match status" value="1"/>
</dbReference>
<keyword evidence="8" id="KW-0560">Oxidoreductase</keyword>
<dbReference type="Gene3D" id="3.90.1010.20">
    <property type="match status" value="1"/>
</dbReference>
<dbReference type="GO" id="GO:0010181">
    <property type="term" value="F:FMN binding"/>
    <property type="evidence" value="ECO:0007669"/>
    <property type="project" value="InterPro"/>
</dbReference>
<proteinExistence type="inferred from homology"/>
<dbReference type="InterPro" id="IPR050315">
    <property type="entry name" value="FAD-oxidoreductase_2"/>
</dbReference>
<keyword evidence="12" id="KW-1185">Reference proteome</keyword>
<dbReference type="GO" id="GO:0033765">
    <property type="term" value="F:steroid dehydrogenase activity, acting on the CH-CH group of donors"/>
    <property type="evidence" value="ECO:0007669"/>
    <property type="project" value="UniProtKB-ARBA"/>
</dbReference>
<dbReference type="AlphaFoldDB" id="A0A1M7SN97"/>
<dbReference type="InterPro" id="IPR036188">
    <property type="entry name" value="FAD/NAD-bd_sf"/>
</dbReference>
<dbReference type="InterPro" id="IPR006311">
    <property type="entry name" value="TAT_signal"/>
</dbReference>
<dbReference type="Gene3D" id="3.50.50.60">
    <property type="entry name" value="FAD/NAD(P)-binding domain"/>
    <property type="match status" value="1"/>
</dbReference>
<dbReference type="PROSITE" id="PS51318">
    <property type="entry name" value="TAT"/>
    <property type="match status" value="1"/>
</dbReference>
<dbReference type="InterPro" id="IPR003953">
    <property type="entry name" value="FAD-dep_OxRdtase_2_FAD-bd"/>
</dbReference>
<evidence type="ECO:0000256" key="1">
    <source>
        <dbReference type="ARBA" id="ARBA00001917"/>
    </source>
</evidence>
<sequence length="636" mass="67399">MKNHMSRRNFLKGAATGALGMATVGLVGCGTSAVSGSAAGTASLPFEKTISWNAEYDVIVLGLGLAGGAAAMAAADQGAKVLIMEKASKGEDGGNSKYAGQGVLYVKPENRDGAIKYFQTIRGMYNTPGDDILEAFTDMIITNQDWMIKHGANALHFADAIGEFTDIPGYDLMDCWSIDATIHDGKLFNFVRNYGLKSDSIDVWFEVPAQAFIQDPETGIVHGVRTSVNGQEYNIRALNGIVLCTGGFENNIQMIQDYHQLPYAYAKGGLYNTGDGIKMAMDIGADLWHMSNIAGPDLNAIDPTTKRALGYAMMGYHPLLSTAFTCGTASIIVGADGTRFVDEGTIPGHGFIHFHGMKLRMPVSLPAYCVFDSTAINKTIYKVWDNQDKVKDGTIITADTLDELAAKLGLPEGSLSSTVTQYNEFCAKGQDVVFHKKAEYLVPFSGKGPYYGFEVYPTYTNTQGGPRRSAKGEIMNVAGKPIPHLYSAGECGSIWGDIYQGAGNLAECISFGRISGANAAAAKTDNLRESAITGTPVNFNTAAEADHTTAANEFIGTGNGIGGDVTVKMTVNDGKITSIDVLEHSETENIGGAALNKLVEQALTAQGPKIDGVSGATVTSDAFKAALTEAMTKAGI</sequence>
<keyword evidence="6" id="KW-0285">Flavoprotein</keyword>
<dbReference type="EMBL" id="FRDN01000004">
    <property type="protein sequence ID" value="SHN59941.1"/>
    <property type="molecule type" value="Genomic_DNA"/>
</dbReference>
<dbReference type="InterPro" id="IPR007329">
    <property type="entry name" value="FMN-bd"/>
</dbReference>
<dbReference type="RefSeq" id="WP_072771648.1">
    <property type="nucleotide sequence ID" value="NZ_FRDN01000004.1"/>
</dbReference>
<organism evidence="11 12">
    <name type="scientific">Desulfitobacterium chlororespirans DSM 11544</name>
    <dbReference type="NCBI Taxonomy" id="1121395"/>
    <lineage>
        <taxon>Bacteria</taxon>
        <taxon>Bacillati</taxon>
        <taxon>Bacillota</taxon>
        <taxon>Clostridia</taxon>
        <taxon>Eubacteriales</taxon>
        <taxon>Desulfitobacteriaceae</taxon>
        <taxon>Desulfitobacterium</taxon>
    </lineage>
</organism>
<dbReference type="SUPFAM" id="SSF51905">
    <property type="entry name" value="FAD/NAD(P)-binding domain"/>
    <property type="match status" value="1"/>
</dbReference>
<keyword evidence="7" id="KW-0274">FAD</keyword>
<name>A0A1M7SN97_9FIRM</name>
<dbReference type="PROSITE" id="PS51257">
    <property type="entry name" value="PROKAR_LIPOPROTEIN"/>
    <property type="match status" value="1"/>
</dbReference>
<evidence type="ECO:0000259" key="10">
    <source>
        <dbReference type="SMART" id="SM00900"/>
    </source>
</evidence>
<dbReference type="SMART" id="SM00900">
    <property type="entry name" value="FMN_bind"/>
    <property type="match status" value="1"/>
</dbReference>
<dbReference type="Gene3D" id="3.90.700.10">
    <property type="entry name" value="Succinate dehydrogenase/fumarate reductase flavoprotein, catalytic domain"/>
    <property type="match status" value="1"/>
</dbReference>
<dbReference type="GO" id="GO:0016020">
    <property type="term" value="C:membrane"/>
    <property type="evidence" value="ECO:0007669"/>
    <property type="project" value="InterPro"/>
</dbReference>
<evidence type="ECO:0000313" key="12">
    <source>
        <dbReference type="Proteomes" id="UP000184010"/>
    </source>
</evidence>
<evidence type="ECO:0000256" key="6">
    <source>
        <dbReference type="ARBA" id="ARBA00022630"/>
    </source>
</evidence>
<accession>A0A1M7SN97</accession>
<protein>
    <recommendedName>
        <fullName evidence="5">Urocanate reductase</fullName>
        <ecNumber evidence="4">1.3.99.33</ecNumber>
    </recommendedName>
</protein>
<dbReference type="PANTHER" id="PTHR43400">
    <property type="entry name" value="FUMARATE REDUCTASE"/>
    <property type="match status" value="1"/>
</dbReference>
<feature type="domain" description="FMN-binding" evidence="10">
    <location>
        <begin position="560"/>
        <end position="634"/>
    </location>
</feature>
<comment type="similarity">
    <text evidence="3">Belongs to the FAD-dependent oxidoreductase 2 family. FRD/SDH subfamily.</text>
</comment>
<evidence type="ECO:0000256" key="8">
    <source>
        <dbReference type="ARBA" id="ARBA00023002"/>
    </source>
</evidence>
<evidence type="ECO:0000256" key="2">
    <source>
        <dbReference type="ARBA" id="ARBA00001974"/>
    </source>
</evidence>
<evidence type="ECO:0000256" key="3">
    <source>
        <dbReference type="ARBA" id="ARBA00008040"/>
    </source>
</evidence>
<dbReference type="STRING" id="1121395.SAMN02745215_01114"/>
<evidence type="ECO:0000313" key="11">
    <source>
        <dbReference type="EMBL" id="SHN59941.1"/>
    </source>
</evidence>
<comment type="catalytic activity">
    <reaction evidence="9">
        <text>dihydrourocanate + A = urocanate + AH2</text>
        <dbReference type="Rhea" id="RHEA:36059"/>
        <dbReference type="ChEBI" id="CHEBI:13193"/>
        <dbReference type="ChEBI" id="CHEBI:17499"/>
        <dbReference type="ChEBI" id="CHEBI:27247"/>
        <dbReference type="ChEBI" id="CHEBI:72991"/>
        <dbReference type="EC" id="1.3.99.33"/>
    </reaction>
</comment>
<comment type="cofactor">
    <cofactor evidence="2">
        <name>FAD</name>
        <dbReference type="ChEBI" id="CHEBI:57692"/>
    </cofactor>
</comment>
<dbReference type="InterPro" id="IPR027477">
    <property type="entry name" value="Succ_DH/fumarate_Rdtase_cat_sf"/>
</dbReference>
<evidence type="ECO:0000256" key="4">
    <source>
        <dbReference type="ARBA" id="ARBA00013137"/>
    </source>
</evidence>
<reference evidence="12" key="1">
    <citation type="submission" date="2016-12" db="EMBL/GenBank/DDBJ databases">
        <authorList>
            <person name="Varghese N."/>
            <person name="Submissions S."/>
        </authorList>
    </citation>
    <scope>NUCLEOTIDE SEQUENCE [LARGE SCALE GENOMIC DNA]</scope>
    <source>
        <strain evidence="12">DSM 11544</strain>
    </source>
</reference>